<dbReference type="Proteomes" id="UP000215914">
    <property type="component" value="Unassembled WGS sequence"/>
</dbReference>
<organism evidence="1 2">
    <name type="scientific">Helianthus annuus</name>
    <name type="common">Common sunflower</name>
    <dbReference type="NCBI Taxonomy" id="4232"/>
    <lineage>
        <taxon>Eukaryota</taxon>
        <taxon>Viridiplantae</taxon>
        <taxon>Streptophyta</taxon>
        <taxon>Embryophyta</taxon>
        <taxon>Tracheophyta</taxon>
        <taxon>Spermatophyta</taxon>
        <taxon>Magnoliopsida</taxon>
        <taxon>eudicotyledons</taxon>
        <taxon>Gunneridae</taxon>
        <taxon>Pentapetalae</taxon>
        <taxon>asterids</taxon>
        <taxon>campanulids</taxon>
        <taxon>Asterales</taxon>
        <taxon>Asteraceae</taxon>
        <taxon>Asteroideae</taxon>
        <taxon>Heliantheae alliance</taxon>
        <taxon>Heliantheae</taxon>
        <taxon>Helianthus</taxon>
    </lineage>
</organism>
<evidence type="ECO:0000313" key="2">
    <source>
        <dbReference type="Proteomes" id="UP000215914"/>
    </source>
</evidence>
<gene>
    <name evidence="1" type="ORF">HanXRQr2_Chr04g0145681</name>
</gene>
<name>A0A9K3J485_HELAN</name>
<dbReference type="Gramene" id="mRNA:HanXRQr2_Chr04g0145681">
    <property type="protein sequence ID" value="CDS:HanXRQr2_Chr04g0145681.1"/>
    <property type="gene ID" value="HanXRQr2_Chr04g0145681"/>
</dbReference>
<dbReference type="EMBL" id="MNCJ02000319">
    <property type="protein sequence ID" value="KAF5808464.1"/>
    <property type="molecule type" value="Genomic_DNA"/>
</dbReference>
<reference evidence="1" key="2">
    <citation type="submission" date="2020-06" db="EMBL/GenBank/DDBJ databases">
        <title>Helianthus annuus Genome sequencing and assembly Release 2.</title>
        <authorList>
            <person name="Gouzy J."/>
            <person name="Langlade N."/>
            <person name="Munos S."/>
        </authorList>
    </citation>
    <scope>NUCLEOTIDE SEQUENCE</scope>
    <source>
        <tissue evidence="1">Leaves</tissue>
    </source>
</reference>
<proteinExistence type="predicted"/>
<accession>A0A9K3J485</accession>
<keyword evidence="2" id="KW-1185">Reference proteome</keyword>
<dbReference type="AlphaFoldDB" id="A0A9K3J485"/>
<comment type="caution">
    <text evidence="1">The sequence shown here is derived from an EMBL/GenBank/DDBJ whole genome shotgun (WGS) entry which is preliminary data.</text>
</comment>
<protein>
    <submittedName>
        <fullName evidence="1">Uncharacterized protein</fullName>
    </submittedName>
</protein>
<sequence length="51" mass="5317">MPSSSTSMSSTLTGLASRANRNLIAFLLALLHFLPFFTPGIATLSSDVSSS</sequence>
<reference evidence="1" key="1">
    <citation type="journal article" date="2017" name="Nature">
        <title>The sunflower genome provides insights into oil metabolism, flowering and Asterid evolution.</title>
        <authorList>
            <person name="Badouin H."/>
            <person name="Gouzy J."/>
            <person name="Grassa C.J."/>
            <person name="Murat F."/>
            <person name="Staton S.E."/>
            <person name="Cottret L."/>
            <person name="Lelandais-Briere C."/>
            <person name="Owens G.L."/>
            <person name="Carrere S."/>
            <person name="Mayjonade B."/>
            <person name="Legrand L."/>
            <person name="Gill N."/>
            <person name="Kane N.C."/>
            <person name="Bowers J.E."/>
            <person name="Hubner S."/>
            <person name="Bellec A."/>
            <person name="Berard A."/>
            <person name="Berges H."/>
            <person name="Blanchet N."/>
            <person name="Boniface M.C."/>
            <person name="Brunel D."/>
            <person name="Catrice O."/>
            <person name="Chaidir N."/>
            <person name="Claudel C."/>
            <person name="Donnadieu C."/>
            <person name="Faraut T."/>
            <person name="Fievet G."/>
            <person name="Helmstetter N."/>
            <person name="King M."/>
            <person name="Knapp S.J."/>
            <person name="Lai Z."/>
            <person name="Le Paslier M.C."/>
            <person name="Lippi Y."/>
            <person name="Lorenzon L."/>
            <person name="Mandel J.R."/>
            <person name="Marage G."/>
            <person name="Marchand G."/>
            <person name="Marquand E."/>
            <person name="Bret-Mestries E."/>
            <person name="Morien E."/>
            <person name="Nambeesan S."/>
            <person name="Nguyen T."/>
            <person name="Pegot-Espagnet P."/>
            <person name="Pouilly N."/>
            <person name="Raftis F."/>
            <person name="Sallet E."/>
            <person name="Schiex T."/>
            <person name="Thomas J."/>
            <person name="Vandecasteele C."/>
            <person name="Vares D."/>
            <person name="Vear F."/>
            <person name="Vautrin S."/>
            <person name="Crespi M."/>
            <person name="Mangin B."/>
            <person name="Burke J.M."/>
            <person name="Salse J."/>
            <person name="Munos S."/>
            <person name="Vincourt P."/>
            <person name="Rieseberg L.H."/>
            <person name="Langlade N.B."/>
        </authorList>
    </citation>
    <scope>NUCLEOTIDE SEQUENCE</scope>
    <source>
        <tissue evidence="1">Leaves</tissue>
    </source>
</reference>
<evidence type="ECO:0000313" key="1">
    <source>
        <dbReference type="EMBL" id="KAF5808464.1"/>
    </source>
</evidence>